<protein>
    <submittedName>
        <fullName evidence="2">Uncharacterized protein</fullName>
    </submittedName>
</protein>
<keyword evidence="1" id="KW-0472">Membrane</keyword>
<dbReference type="AlphaFoldDB" id="A0A218XUX5"/>
<evidence type="ECO:0000313" key="3">
    <source>
        <dbReference type="Proteomes" id="UP000197138"/>
    </source>
</evidence>
<evidence type="ECO:0000313" key="2">
    <source>
        <dbReference type="EMBL" id="OWM88965.1"/>
    </source>
</evidence>
<comment type="caution">
    <text evidence="2">The sequence shown here is derived from an EMBL/GenBank/DDBJ whole genome shotgun (WGS) entry which is preliminary data.</text>
</comment>
<keyword evidence="1" id="KW-1133">Transmembrane helix</keyword>
<keyword evidence="1" id="KW-0812">Transmembrane</keyword>
<sequence>MERAPEMERLKFLGVHGMFGESLWVISARKKLFAQITLVLIFSLICIFFFANAELRCKSYHQENLDVSYLADRLEVYHKSIKDVQFEQSQV</sequence>
<feature type="transmembrane region" description="Helical" evidence="1">
    <location>
        <begin position="32"/>
        <end position="51"/>
    </location>
</feature>
<proteinExistence type="predicted"/>
<organism evidence="2 3">
    <name type="scientific">Punica granatum</name>
    <name type="common">Pomegranate</name>
    <dbReference type="NCBI Taxonomy" id="22663"/>
    <lineage>
        <taxon>Eukaryota</taxon>
        <taxon>Viridiplantae</taxon>
        <taxon>Streptophyta</taxon>
        <taxon>Embryophyta</taxon>
        <taxon>Tracheophyta</taxon>
        <taxon>Spermatophyta</taxon>
        <taxon>Magnoliopsida</taxon>
        <taxon>eudicotyledons</taxon>
        <taxon>Gunneridae</taxon>
        <taxon>Pentapetalae</taxon>
        <taxon>rosids</taxon>
        <taxon>malvids</taxon>
        <taxon>Myrtales</taxon>
        <taxon>Lythraceae</taxon>
        <taxon>Punica</taxon>
    </lineage>
</organism>
<accession>A0A218XUX5</accession>
<dbReference type="Proteomes" id="UP000197138">
    <property type="component" value="Unassembled WGS sequence"/>
</dbReference>
<gene>
    <name evidence="2" type="ORF">CDL15_Pgr020919</name>
</gene>
<dbReference type="EMBL" id="MTKT01000785">
    <property type="protein sequence ID" value="OWM88965.1"/>
    <property type="molecule type" value="Genomic_DNA"/>
</dbReference>
<reference evidence="3" key="1">
    <citation type="journal article" date="2017" name="Plant J.">
        <title>The pomegranate (Punica granatum L.) genome and the genomics of punicalagin biosynthesis.</title>
        <authorList>
            <person name="Qin G."/>
            <person name="Xu C."/>
            <person name="Ming R."/>
            <person name="Tang H."/>
            <person name="Guyot R."/>
            <person name="Kramer E.M."/>
            <person name="Hu Y."/>
            <person name="Yi X."/>
            <person name="Qi Y."/>
            <person name="Xu X."/>
            <person name="Gao Z."/>
            <person name="Pan H."/>
            <person name="Jian J."/>
            <person name="Tian Y."/>
            <person name="Yue Z."/>
            <person name="Xu Y."/>
        </authorList>
    </citation>
    <scope>NUCLEOTIDE SEQUENCE [LARGE SCALE GENOMIC DNA]</scope>
    <source>
        <strain evidence="3">cv. Dabenzi</strain>
    </source>
</reference>
<evidence type="ECO:0000256" key="1">
    <source>
        <dbReference type="SAM" id="Phobius"/>
    </source>
</evidence>
<name>A0A218XUX5_PUNGR</name>